<dbReference type="SUPFAM" id="SSF141571">
    <property type="entry name" value="Pentapeptide repeat-like"/>
    <property type="match status" value="1"/>
</dbReference>
<dbReference type="PANTHER" id="PTHR14136:SF17">
    <property type="entry name" value="BTB_POZ DOMAIN-CONTAINING PROTEIN KCTD9"/>
    <property type="match status" value="1"/>
</dbReference>
<feature type="transmembrane region" description="Helical" evidence="1">
    <location>
        <begin position="77"/>
        <end position="98"/>
    </location>
</feature>
<keyword evidence="1" id="KW-1133">Transmembrane helix</keyword>
<dbReference type="Proteomes" id="UP001204953">
    <property type="component" value="Unassembled WGS sequence"/>
</dbReference>
<dbReference type="Gene3D" id="2.160.20.80">
    <property type="entry name" value="E3 ubiquitin-protein ligase SopA"/>
    <property type="match status" value="2"/>
</dbReference>
<keyword evidence="3" id="KW-1185">Reference proteome</keyword>
<name>A0AAE3KRR5_9CYAN</name>
<protein>
    <submittedName>
        <fullName evidence="2">Pentapeptide repeat-containing protein</fullName>
    </submittedName>
</protein>
<evidence type="ECO:0000313" key="2">
    <source>
        <dbReference type="EMBL" id="MCP2728717.1"/>
    </source>
</evidence>
<dbReference type="PANTHER" id="PTHR14136">
    <property type="entry name" value="BTB_POZ DOMAIN-CONTAINING PROTEIN KCTD9"/>
    <property type="match status" value="1"/>
</dbReference>
<dbReference type="RefSeq" id="WP_254011512.1">
    <property type="nucleotide sequence ID" value="NZ_JAMZMM010000070.1"/>
</dbReference>
<keyword evidence="1" id="KW-0812">Transmembrane</keyword>
<gene>
    <name evidence="2" type="ORF">NJ959_09580</name>
</gene>
<dbReference type="InterPro" id="IPR001646">
    <property type="entry name" value="5peptide_repeat"/>
</dbReference>
<dbReference type="Pfam" id="PF00805">
    <property type="entry name" value="Pentapeptide"/>
    <property type="match status" value="2"/>
</dbReference>
<keyword evidence="1" id="KW-0472">Membrane</keyword>
<sequence length="275" mass="29477">MKLSDNRIPEEQIQEVFNLAARLYAQETQSYSVEELIAAGTEAKIPPEFIQQAFEQMQLEKIPNQQPMVKTNRSKPLLIGLAIAIPTLAALAVAGSLLSRNATSNAAINQPAQTAEVEPVTPVSNQTQVANTNVAGNPFKCEGINLEERNLRNENFINADCHQGKLAGVNLSGVNMGNANLSGADLRDANLSGANLKNTNLTEADLTGANLRGTILENANLSKTNLQDANLSNATFKDTNFAEADLEGAKIDIVGAKKNRTNFSNSTLPDGTRHP</sequence>
<dbReference type="InterPro" id="IPR051082">
    <property type="entry name" value="Pentapeptide-BTB/POZ_domain"/>
</dbReference>
<organism evidence="2 3">
    <name type="scientific">Limnofasciculus baicalensis BBK-W-15</name>
    <dbReference type="NCBI Taxonomy" id="2699891"/>
    <lineage>
        <taxon>Bacteria</taxon>
        <taxon>Bacillati</taxon>
        <taxon>Cyanobacteriota</taxon>
        <taxon>Cyanophyceae</taxon>
        <taxon>Coleofasciculales</taxon>
        <taxon>Coleofasciculaceae</taxon>
        <taxon>Limnofasciculus</taxon>
        <taxon>Limnofasciculus baicalensis</taxon>
    </lineage>
</organism>
<accession>A0AAE3KRR5</accession>
<dbReference type="AlphaFoldDB" id="A0AAE3KRR5"/>
<evidence type="ECO:0000313" key="3">
    <source>
        <dbReference type="Proteomes" id="UP001204953"/>
    </source>
</evidence>
<reference evidence="2" key="1">
    <citation type="submission" date="2022-06" db="EMBL/GenBank/DDBJ databases">
        <title>New cyanobacteria of genus Symplocastrum in benthos of Lake Baikal.</title>
        <authorList>
            <person name="Sorokovikova E."/>
            <person name="Tikhonova I."/>
            <person name="Krasnopeev A."/>
            <person name="Evseev P."/>
            <person name="Gladkikh A."/>
            <person name="Belykh O."/>
        </authorList>
    </citation>
    <scope>NUCLEOTIDE SEQUENCE</scope>
    <source>
        <strain evidence="2">BBK-W-15</strain>
    </source>
</reference>
<dbReference type="EMBL" id="JAMZMM010000070">
    <property type="protein sequence ID" value="MCP2728717.1"/>
    <property type="molecule type" value="Genomic_DNA"/>
</dbReference>
<evidence type="ECO:0000256" key="1">
    <source>
        <dbReference type="SAM" id="Phobius"/>
    </source>
</evidence>
<proteinExistence type="predicted"/>
<comment type="caution">
    <text evidence="2">The sequence shown here is derived from an EMBL/GenBank/DDBJ whole genome shotgun (WGS) entry which is preliminary data.</text>
</comment>